<evidence type="ECO:0000256" key="7">
    <source>
        <dbReference type="HAMAP-Rule" id="MF_00156"/>
    </source>
</evidence>
<dbReference type="GO" id="GO:0015940">
    <property type="term" value="P:pantothenate biosynthetic process"/>
    <property type="evidence" value="ECO:0007669"/>
    <property type="project" value="UniProtKB-UniRule"/>
</dbReference>
<feature type="binding site" evidence="7 10">
    <location>
        <position position="129"/>
    </location>
    <ligand>
        <name>Mg(2+)</name>
        <dbReference type="ChEBI" id="CHEBI:18420"/>
    </ligand>
</feature>
<dbReference type="GO" id="GO:0003864">
    <property type="term" value="F:3-methyl-2-oxobutanoate hydroxymethyltransferase activity"/>
    <property type="evidence" value="ECO:0007669"/>
    <property type="project" value="UniProtKB-UniRule"/>
</dbReference>
<evidence type="ECO:0000256" key="4">
    <source>
        <dbReference type="ARBA" id="ARBA00022655"/>
    </source>
</evidence>
<dbReference type="PANTHER" id="PTHR20881:SF0">
    <property type="entry name" value="3-METHYL-2-OXOBUTANOATE HYDROXYMETHYLTRANSFERASE"/>
    <property type="match status" value="1"/>
</dbReference>
<comment type="subcellular location">
    <subcellularLocation>
        <location evidence="7">Cytoplasm</location>
    </subcellularLocation>
</comment>
<dbReference type="PANTHER" id="PTHR20881">
    <property type="entry name" value="3-METHYL-2-OXOBUTANOATE HYDROXYMETHYLTRANSFERASE"/>
    <property type="match status" value="1"/>
</dbReference>
<dbReference type="KEGG" id="ebla:JGUZn3_10940"/>
<keyword evidence="12" id="KW-1185">Reference proteome</keyword>
<dbReference type="AlphaFoldDB" id="A0A7H1NRB2"/>
<evidence type="ECO:0000256" key="5">
    <source>
        <dbReference type="ARBA" id="ARBA00022679"/>
    </source>
</evidence>
<dbReference type="UniPathway" id="UPA00028">
    <property type="reaction ID" value="UER00003"/>
</dbReference>
<evidence type="ECO:0000256" key="1">
    <source>
        <dbReference type="ARBA" id="ARBA00005033"/>
    </source>
</evidence>
<evidence type="ECO:0000256" key="8">
    <source>
        <dbReference type="PIRSR" id="PIRSR000388-1"/>
    </source>
</evidence>
<dbReference type="CDD" id="cd06557">
    <property type="entry name" value="KPHMT-like"/>
    <property type="match status" value="1"/>
</dbReference>
<dbReference type="EC" id="2.1.2.11" evidence="7"/>
<evidence type="ECO:0000256" key="3">
    <source>
        <dbReference type="ARBA" id="ARBA00011424"/>
    </source>
</evidence>
<comment type="cofactor">
    <cofactor evidence="7 10">
        <name>Mg(2+)</name>
        <dbReference type="ChEBI" id="CHEBI:18420"/>
    </cofactor>
    <text evidence="7 10">Binds 1 Mg(2+) ion per subunit.</text>
</comment>
<dbReference type="RefSeq" id="WP_203414651.1">
    <property type="nucleotide sequence ID" value="NZ_CP060244.1"/>
</dbReference>
<comment type="function">
    <text evidence="6 7">Catalyzes the reversible reaction in which hydroxymethyl group from 5,10-methylenetetrahydrofolate is transferred onto alpha-ketoisovalerate to form ketopantoate.</text>
</comment>
<accession>A0A7H1NRB2</accession>
<dbReference type="Gene3D" id="3.20.20.60">
    <property type="entry name" value="Phosphoenolpyruvate-binding domains"/>
    <property type="match status" value="1"/>
</dbReference>
<keyword evidence="5 7" id="KW-0808">Transferase</keyword>
<keyword evidence="7 10" id="KW-0460">Magnesium</keyword>
<keyword evidence="11" id="KW-0489">Methyltransferase</keyword>
<organism evidence="11 12">
    <name type="scientific">Entomobacter blattae</name>
    <dbReference type="NCBI Taxonomy" id="2762277"/>
    <lineage>
        <taxon>Bacteria</taxon>
        <taxon>Pseudomonadati</taxon>
        <taxon>Pseudomonadota</taxon>
        <taxon>Alphaproteobacteria</taxon>
        <taxon>Acetobacterales</taxon>
        <taxon>Acetobacteraceae</taxon>
        <taxon>Entomobacter</taxon>
    </lineage>
</organism>
<proteinExistence type="inferred from homology"/>
<dbReference type="InterPro" id="IPR003700">
    <property type="entry name" value="Pantoate_hydroxy_MeTrfase"/>
</dbReference>
<feature type="active site" description="Proton acceptor" evidence="7 8">
    <location>
        <position position="196"/>
    </location>
</feature>
<dbReference type="Pfam" id="PF02548">
    <property type="entry name" value="Pantoate_transf"/>
    <property type="match status" value="1"/>
</dbReference>
<dbReference type="EMBL" id="CP060244">
    <property type="protein sequence ID" value="QNT78322.1"/>
    <property type="molecule type" value="Genomic_DNA"/>
</dbReference>
<comment type="catalytic activity">
    <reaction evidence="7">
        <text>(6R)-5,10-methylene-5,6,7,8-tetrahydrofolate + 3-methyl-2-oxobutanoate + H2O = 2-dehydropantoate + (6S)-5,6,7,8-tetrahydrofolate</text>
        <dbReference type="Rhea" id="RHEA:11824"/>
        <dbReference type="ChEBI" id="CHEBI:11561"/>
        <dbReference type="ChEBI" id="CHEBI:11851"/>
        <dbReference type="ChEBI" id="CHEBI:15377"/>
        <dbReference type="ChEBI" id="CHEBI:15636"/>
        <dbReference type="ChEBI" id="CHEBI:57453"/>
        <dbReference type="EC" id="2.1.2.11"/>
    </reaction>
</comment>
<dbReference type="GO" id="GO:0032259">
    <property type="term" value="P:methylation"/>
    <property type="evidence" value="ECO:0007669"/>
    <property type="project" value="UniProtKB-KW"/>
</dbReference>
<dbReference type="InterPro" id="IPR015813">
    <property type="entry name" value="Pyrv/PenolPyrv_kinase-like_dom"/>
</dbReference>
<keyword evidence="7" id="KW-0963">Cytoplasm</keyword>
<comment type="subunit">
    <text evidence="3 7">Homodecamer; pentamer of dimers.</text>
</comment>
<dbReference type="SUPFAM" id="SSF51621">
    <property type="entry name" value="Phosphoenolpyruvate/pyruvate domain"/>
    <property type="match status" value="1"/>
</dbReference>
<feature type="binding site" evidence="7 9">
    <location>
        <position position="127"/>
    </location>
    <ligand>
        <name>3-methyl-2-oxobutanoate</name>
        <dbReference type="ChEBI" id="CHEBI:11851"/>
    </ligand>
</feature>
<evidence type="ECO:0000256" key="2">
    <source>
        <dbReference type="ARBA" id="ARBA00008676"/>
    </source>
</evidence>
<dbReference type="HAMAP" id="MF_00156">
    <property type="entry name" value="PanB"/>
    <property type="match status" value="1"/>
</dbReference>
<reference evidence="11 12" key="1">
    <citation type="submission" date="2020-08" db="EMBL/GenBank/DDBJ databases">
        <title>Complete genome sequence of Entomobacter blattae G55GP.</title>
        <authorList>
            <person name="Poehlein A."/>
            <person name="Guzman J."/>
            <person name="Daniel R."/>
            <person name="Vilcinskas A."/>
        </authorList>
    </citation>
    <scope>NUCLEOTIDE SEQUENCE [LARGE SCALE GENOMIC DNA]</scope>
    <source>
        <strain evidence="11 12">G55GP</strain>
    </source>
</reference>
<keyword evidence="4 7" id="KW-0566">Pantothenate biosynthesis</keyword>
<dbReference type="PIRSF" id="PIRSF000388">
    <property type="entry name" value="Pantoate_hydroxy_MeTrfase"/>
    <property type="match status" value="1"/>
</dbReference>
<sequence>MISYPISTPLSSATPIKRLTVPAIKAMKGTVPIVCLTAYTAPVARIVDEVTDLILVGDSVGMVLYGTDTTIGVSVEMMCAHGQAVVRASQRSCVVVDMPFGSYQKSPQQAFKTAVRILKATGAAAVKLEGGEEMADTVNFLTHRGVPVCGHVGLMPQSVQVMGGFKVTGRDRETAEKVCRDATAIAEAGAFAIVLEGVIEPVAAEITAQIAIPTIGIGASSACDGQVLVSDDIFGLFEGFKPKFVKRYAHIAEEMREAARQYAEEVRRREFPDQNHVFTPKT</sequence>
<dbReference type="FunFam" id="3.20.20.60:FF:000003">
    <property type="entry name" value="3-methyl-2-oxobutanoate hydroxymethyltransferase"/>
    <property type="match status" value="1"/>
</dbReference>
<comment type="similarity">
    <text evidence="2 7">Belongs to the PanB family.</text>
</comment>
<dbReference type="NCBIfam" id="TIGR00222">
    <property type="entry name" value="panB"/>
    <property type="match status" value="1"/>
</dbReference>
<dbReference type="InterPro" id="IPR040442">
    <property type="entry name" value="Pyrv_kinase-like_dom_sf"/>
</dbReference>
<evidence type="ECO:0000313" key="11">
    <source>
        <dbReference type="EMBL" id="QNT78322.1"/>
    </source>
</evidence>
<protein>
    <recommendedName>
        <fullName evidence="7">3-methyl-2-oxobutanoate hydroxymethyltransferase</fullName>
        <ecNumber evidence="7">2.1.2.11</ecNumber>
    </recommendedName>
    <alternativeName>
        <fullName evidence="7">Ketopantoate hydroxymethyltransferase</fullName>
        <shortName evidence="7">KPHMT</shortName>
    </alternativeName>
</protein>
<feature type="binding site" evidence="7 10">
    <location>
        <position position="97"/>
    </location>
    <ligand>
        <name>Mg(2+)</name>
        <dbReference type="ChEBI" id="CHEBI:18420"/>
    </ligand>
</feature>
<evidence type="ECO:0000313" key="12">
    <source>
        <dbReference type="Proteomes" id="UP000516349"/>
    </source>
</evidence>
<comment type="pathway">
    <text evidence="1 7">Cofactor biosynthesis; (R)-pantothenate biosynthesis; (R)-pantoate from 3-methyl-2-oxobutanoate: step 1/2.</text>
</comment>
<dbReference type="NCBIfam" id="NF001452">
    <property type="entry name" value="PRK00311.1"/>
    <property type="match status" value="1"/>
</dbReference>
<evidence type="ECO:0000256" key="6">
    <source>
        <dbReference type="ARBA" id="ARBA00056497"/>
    </source>
</evidence>
<feature type="binding site" evidence="7 9">
    <location>
        <begin position="58"/>
        <end position="59"/>
    </location>
    <ligand>
        <name>3-methyl-2-oxobutanoate</name>
        <dbReference type="ChEBI" id="CHEBI:11851"/>
    </ligand>
</feature>
<dbReference type="GO" id="GO:0008168">
    <property type="term" value="F:methyltransferase activity"/>
    <property type="evidence" value="ECO:0007669"/>
    <property type="project" value="UniProtKB-KW"/>
</dbReference>
<dbReference type="Proteomes" id="UP000516349">
    <property type="component" value="Chromosome"/>
</dbReference>
<dbReference type="GO" id="GO:0005737">
    <property type="term" value="C:cytoplasm"/>
    <property type="evidence" value="ECO:0007669"/>
    <property type="project" value="UniProtKB-SubCell"/>
</dbReference>
<evidence type="ECO:0000256" key="10">
    <source>
        <dbReference type="PIRSR" id="PIRSR000388-3"/>
    </source>
</evidence>
<keyword evidence="7 10" id="KW-0479">Metal-binding</keyword>
<dbReference type="GO" id="GO:0000287">
    <property type="term" value="F:magnesium ion binding"/>
    <property type="evidence" value="ECO:0007669"/>
    <property type="project" value="TreeGrafter"/>
</dbReference>
<evidence type="ECO:0000256" key="9">
    <source>
        <dbReference type="PIRSR" id="PIRSR000388-2"/>
    </source>
</evidence>
<feature type="binding site" evidence="7 10">
    <location>
        <position position="58"/>
    </location>
    <ligand>
        <name>Mg(2+)</name>
        <dbReference type="ChEBI" id="CHEBI:18420"/>
    </ligand>
</feature>
<gene>
    <name evidence="7 11" type="primary">panB</name>
    <name evidence="11" type="ORF">JGUZn3_10940</name>
</gene>
<name>A0A7H1NRB2_9PROT</name>
<feature type="binding site" evidence="7 9">
    <location>
        <position position="97"/>
    </location>
    <ligand>
        <name>3-methyl-2-oxobutanoate</name>
        <dbReference type="ChEBI" id="CHEBI:11851"/>
    </ligand>
</feature>